<feature type="domain" description="Periplasmic binding protein" evidence="5">
    <location>
        <begin position="44"/>
        <end position="306"/>
    </location>
</feature>
<evidence type="ECO:0000256" key="1">
    <source>
        <dbReference type="ARBA" id="ARBA00004196"/>
    </source>
</evidence>
<dbReference type="GO" id="GO:0030313">
    <property type="term" value="C:cell envelope"/>
    <property type="evidence" value="ECO:0007669"/>
    <property type="project" value="UniProtKB-SubCell"/>
</dbReference>
<accession>A0A843YL80</accession>
<evidence type="ECO:0000259" key="5">
    <source>
        <dbReference type="Pfam" id="PF13407"/>
    </source>
</evidence>
<dbReference type="EMBL" id="WINI01000003">
    <property type="protein sequence ID" value="MQR00619.1"/>
    <property type="molecule type" value="Genomic_DNA"/>
</dbReference>
<keyword evidence="3 4" id="KW-0732">Signal</keyword>
<organism evidence="6 7">
    <name type="scientific">Glaciimonas soli</name>
    <dbReference type="NCBI Taxonomy" id="2590999"/>
    <lineage>
        <taxon>Bacteria</taxon>
        <taxon>Pseudomonadati</taxon>
        <taxon>Pseudomonadota</taxon>
        <taxon>Betaproteobacteria</taxon>
        <taxon>Burkholderiales</taxon>
        <taxon>Oxalobacteraceae</taxon>
        <taxon>Glaciimonas</taxon>
    </lineage>
</organism>
<dbReference type="GO" id="GO:0030246">
    <property type="term" value="F:carbohydrate binding"/>
    <property type="evidence" value="ECO:0007669"/>
    <property type="project" value="UniProtKB-ARBA"/>
</dbReference>
<dbReference type="PANTHER" id="PTHR46847:SF1">
    <property type="entry name" value="D-ALLOSE-BINDING PERIPLASMIC PROTEIN-RELATED"/>
    <property type="match status" value="1"/>
</dbReference>
<feature type="signal peptide" evidence="4">
    <location>
        <begin position="1"/>
        <end position="33"/>
    </location>
</feature>
<dbReference type="OrthoDB" id="5592879at2"/>
<keyword evidence="7" id="KW-1185">Reference proteome</keyword>
<protein>
    <submittedName>
        <fullName evidence="6">Substrate-binding domain-containing protein</fullName>
    </submittedName>
</protein>
<dbReference type="SUPFAM" id="SSF53822">
    <property type="entry name" value="Periplasmic binding protein-like I"/>
    <property type="match status" value="1"/>
</dbReference>
<comment type="subcellular location">
    <subcellularLocation>
        <location evidence="1">Cell envelope</location>
    </subcellularLocation>
</comment>
<sequence>MPNSPKNSKKRLNIKLLAAAILVSALPALPAMAQTAAPAAKPKIALVMKSLANEFFLTMETGAKDHQKAHAAQYDLIANGIKDETDTSSQIKMVEQMIVSKVNGLVIAPADSKALVPVLKKAIDAGIIVVNIDNKLDDAALKEKGITVPFVGPDNRKGAKLAGDYLGKQIKSGDKVGIIEGVSTTFNAQQRTAGFQDAMKAVGANVVSVQSGQWELDPGNKVAAAMLNAHPDIKALLAGNDNMALGAVAAIKAAGKTGKVLVVGYDNITAIKPMLKDGRVLATVDQFGSQQAVFGIDTVLKALAEKKKQASLSGTVETKVELVTKDSK</sequence>
<dbReference type="InterPro" id="IPR028082">
    <property type="entry name" value="Peripla_BP_I"/>
</dbReference>
<comment type="similarity">
    <text evidence="2">Belongs to the bacterial solute-binding protein 2 family.</text>
</comment>
<dbReference type="Pfam" id="PF13407">
    <property type="entry name" value="Peripla_BP_4"/>
    <property type="match status" value="1"/>
</dbReference>
<feature type="chain" id="PRO_5032470340" evidence="4">
    <location>
        <begin position="34"/>
        <end position="328"/>
    </location>
</feature>
<evidence type="ECO:0000313" key="7">
    <source>
        <dbReference type="Proteomes" id="UP000451565"/>
    </source>
</evidence>
<dbReference type="Proteomes" id="UP000451565">
    <property type="component" value="Unassembled WGS sequence"/>
</dbReference>
<reference evidence="6 7" key="1">
    <citation type="submission" date="2019-10" db="EMBL/GenBank/DDBJ databases">
        <title>Glaciimonas soli sp. nov., a psychrophilic bacterium isolated from the forest soil of a high elevation mountain in Taiwan.</title>
        <authorList>
            <person name="Wang L.-T."/>
            <person name="Shieh W.Y."/>
        </authorList>
    </citation>
    <scope>NUCLEOTIDE SEQUENCE [LARGE SCALE GENOMIC DNA]</scope>
    <source>
        <strain evidence="6 7">GS1</strain>
    </source>
</reference>
<evidence type="ECO:0000256" key="3">
    <source>
        <dbReference type="ARBA" id="ARBA00022729"/>
    </source>
</evidence>
<evidence type="ECO:0000256" key="4">
    <source>
        <dbReference type="SAM" id="SignalP"/>
    </source>
</evidence>
<dbReference type="InterPro" id="IPR025997">
    <property type="entry name" value="SBP_2_dom"/>
</dbReference>
<proteinExistence type="inferred from homology"/>
<dbReference type="AlphaFoldDB" id="A0A843YL80"/>
<dbReference type="PANTHER" id="PTHR46847">
    <property type="entry name" value="D-ALLOSE-BINDING PERIPLASMIC PROTEIN-RELATED"/>
    <property type="match status" value="1"/>
</dbReference>
<dbReference type="Gene3D" id="3.40.50.2300">
    <property type="match status" value="2"/>
</dbReference>
<evidence type="ECO:0000256" key="2">
    <source>
        <dbReference type="ARBA" id="ARBA00007639"/>
    </source>
</evidence>
<dbReference type="CDD" id="cd19970">
    <property type="entry name" value="PBP1_ABC_sugar_binding-like"/>
    <property type="match status" value="1"/>
</dbReference>
<comment type="caution">
    <text evidence="6">The sequence shown here is derived from an EMBL/GenBank/DDBJ whole genome shotgun (WGS) entry which is preliminary data.</text>
</comment>
<evidence type="ECO:0000313" key="6">
    <source>
        <dbReference type="EMBL" id="MQR00619.1"/>
    </source>
</evidence>
<dbReference type="RefSeq" id="WP_153234293.1">
    <property type="nucleotide sequence ID" value="NZ_WINI01000003.1"/>
</dbReference>
<name>A0A843YL80_9BURK</name>
<gene>
    <name evidence="6" type="ORF">GEV47_07970</name>
</gene>